<evidence type="ECO:0000313" key="2">
    <source>
        <dbReference type="EMBL" id="KAK8895510.1"/>
    </source>
</evidence>
<evidence type="ECO:0000259" key="1">
    <source>
        <dbReference type="PROSITE" id="PS50235"/>
    </source>
</evidence>
<dbReference type="PANTHER" id="PTHR24006">
    <property type="entry name" value="UBIQUITIN CARBOXYL-TERMINAL HYDROLASE"/>
    <property type="match status" value="1"/>
</dbReference>
<dbReference type="InterPro" id="IPR038765">
    <property type="entry name" value="Papain-like_cys_pep_sf"/>
</dbReference>
<dbReference type="InterPro" id="IPR001394">
    <property type="entry name" value="Peptidase_C19_UCH"/>
</dbReference>
<dbReference type="EMBL" id="JAPFFF010000003">
    <property type="protein sequence ID" value="KAK8895510.1"/>
    <property type="molecule type" value="Genomic_DNA"/>
</dbReference>
<feature type="domain" description="USP" evidence="1">
    <location>
        <begin position="150"/>
        <end position="521"/>
    </location>
</feature>
<gene>
    <name evidence="2" type="ORF">M9Y10_023977</name>
</gene>
<dbReference type="PROSITE" id="PS50235">
    <property type="entry name" value="USP_3"/>
    <property type="match status" value="1"/>
</dbReference>
<dbReference type="PROSITE" id="PS00973">
    <property type="entry name" value="USP_2"/>
    <property type="match status" value="1"/>
</dbReference>
<dbReference type="Pfam" id="PF00443">
    <property type="entry name" value="UCH"/>
    <property type="match status" value="1"/>
</dbReference>
<dbReference type="InterPro" id="IPR018200">
    <property type="entry name" value="USP_CS"/>
</dbReference>
<dbReference type="InterPro" id="IPR028889">
    <property type="entry name" value="USP"/>
</dbReference>
<dbReference type="SUPFAM" id="SSF54001">
    <property type="entry name" value="Cysteine proteinases"/>
    <property type="match status" value="1"/>
</dbReference>
<dbReference type="InterPro" id="IPR050164">
    <property type="entry name" value="Peptidase_C19"/>
</dbReference>
<sequence>MDSYQNQCIFSDWPDVEPGDDLESDLFYDENLGITLNFALIKNDQSDLPPFTLRLDLFSKDSSFIIGLIVCIKTSFNKINRQIYSYNYYKFTRKVTSSPISLNFPKVSNITKKGWQDNELQMFFIIKHCPTNSLPYALRMPAITRSTHFATLLTEYSTCYLSSVISILYNIPKFRDLIFRVPELKYSISNKSFSKGLNNSLITDLANEGSQKEINTNPLTRTLSHPIESNLTKQKEKKKKGIKCVRHNSMSVGSDLYNGSHKNAVLPILQALQRLFAMMNNPCVCPTRVLTNSFGWPQIALKVQHDAQEFLCNFLDKLKERLPTSFEKEYIDLFYGTERNYKIIKNENGTQDTQVTEQQFNILQIKNIKKFNNLESGLNYYFQDDNVNENLTLRTRLARLPKILSFHICRFNGMAKDSSVFFYPKYIDMSDYVVNKDDKKPSPIDNLYKLFALVVHSGNGNHGHYFSYVNPTVFDKWIKYDGQKAYLVENEASIFRQNYGTSDKSKGSTCPTAYILMYIRVDCMEEVMGIDRPVKPSYEAEDFANKALRKENNEKNIQKNDQNPNITISLLNETNLQDAINSGSSINFEKVKPWKALTINQETTQKDLYSIVKKTLKSDLNIDSEFRLWKCDIKKIPKYYIVCDEKSTIGTLSKCDFCIYVEIVNSSFPLLNEAIDFYSDTIIVFFAFFDPLQLVKDHINLKRFKYICNFPVFKKNSISTATDVLIGKINELKLNVNYTDEDIKLHFFINENNDDSFYEVRSSCTFEEKRIVNGSFIYVQIFTNQREPDFSLPSVVPNYLNSLDHISPSNIKWNESEGEAVSLFQTMNFEFPLSLTNIFSMFYDSLLFNVFGFGYMNSNRYYTIRVPAQMKCVDFKRYLARVLGDEFATIFTDEEKRQNGIDIVQIFPAPRINCPLTTSLPIEPSLTTEIKKLFSEGKEENKNNYLEEEDNDDEDSDNKNIELVDDIYVQIDHHVLVGGFFKRVSFSVDGINPTFCFQAFIPRNNYTVGELFDNIIAPKISKLAKNPENDNNDFEIIRKMIENQESPNKEVLIYDPSSIRTVKIQNSIIFNYDMNLKTKISKTEPTTHEIRFEIIPEEQKGKKALIPVSLGASLATTVVIGVGNPFMLLIEGSEDEIKERLDNNLKKVLSNDEFNYKERIISFKFGKSSGDVIENSKLLANSNSNDSFFVASGSIELKSQSQYFDDNEKEIIGLIKEAQKQNYILFVTIDGLKASNFFCAGEYFLDLKILN</sequence>
<name>A0ABR2KWN1_9EUKA</name>
<keyword evidence="3" id="KW-1185">Reference proteome</keyword>
<proteinExistence type="predicted"/>
<protein>
    <recommendedName>
        <fullName evidence="1">USP domain-containing protein</fullName>
    </recommendedName>
</protein>
<organism evidence="2 3">
    <name type="scientific">Tritrichomonas musculus</name>
    <dbReference type="NCBI Taxonomy" id="1915356"/>
    <lineage>
        <taxon>Eukaryota</taxon>
        <taxon>Metamonada</taxon>
        <taxon>Parabasalia</taxon>
        <taxon>Tritrichomonadida</taxon>
        <taxon>Tritrichomonadidae</taxon>
        <taxon>Tritrichomonas</taxon>
    </lineage>
</organism>
<evidence type="ECO:0000313" key="3">
    <source>
        <dbReference type="Proteomes" id="UP001470230"/>
    </source>
</evidence>
<dbReference type="Proteomes" id="UP001470230">
    <property type="component" value="Unassembled WGS sequence"/>
</dbReference>
<accession>A0ABR2KWN1</accession>
<dbReference type="Gene3D" id="3.90.70.10">
    <property type="entry name" value="Cysteine proteinases"/>
    <property type="match status" value="1"/>
</dbReference>
<comment type="caution">
    <text evidence="2">The sequence shown here is derived from an EMBL/GenBank/DDBJ whole genome shotgun (WGS) entry which is preliminary data.</text>
</comment>
<reference evidence="2 3" key="1">
    <citation type="submission" date="2024-04" db="EMBL/GenBank/DDBJ databases">
        <title>Tritrichomonas musculus Genome.</title>
        <authorList>
            <person name="Alves-Ferreira E."/>
            <person name="Grigg M."/>
            <person name="Lorenzi H."/>
            <person name="Galac M."/>
        </authorList>
    </citation>
    <scope>NUCLEOTIDE SEQUENCE [LARGE SCALE GENOMIC DNA]</scope>
    <source>
        <strain evidence="2 3">EAF2021</strain>
    </source>
</reference>